<feature type="compositionally biased region" description="Basic and acidic residues" evidence="7">
    <location>
        <begin position="592"/>
        <end position="601"/>
    </location>
</feature>
<feature type="zinc finger region" description="C3H1-type" evidence="6">
    <location>
        <begin position="46"/>
        <end position="72"/>
    </location>
</feature>
<evidence type="ECO:0000313" key="9">
    <source>
        <dbReference type="EMBL" id="KAJ6815203.1"/>
    </source>
</evidence>
<dbReference type="AlphaFoldDB" id="A0AAX6FFN4"/>
<dbReference type="PANTHER" id="PTHR15725">
    <property type="entry name" value="ZN-FINGER, C-X8-C-X5-C-X3-H TYPE-CONTAINING"/>
    <property type="match status" value="1"/>
</dbReference>
<evidence type="ECO:0000256" key="4">
    <source>
        <dbReference type="ARBA" id="ARBA00022833"/>
    </source>
</evidence>
<proteinExistence type="predicted"/>
<dbReference type="SMART" id="SM00356">
    <property type="entry name" value="ZnF_C3H1"/>
    <property type="match status" value="3"/>
</dbReference>
<evidence type="ECO:0000256" key="7">
    <source>
        <dbReference type="SAM" id="MobiDB-lite"/>
    </source>
</evidence>
<feature type="compositionally biased region" description="Basic and acidic residues" evidence="7">
    <location>
        <begin position="453"/>
        <end position="470"/>
    </location>
</feature>
<dbReference type="PANTHER" id="PTHR15725:SF14">
    <property type="entry name" value="ZINC FINGER CCCH DOMAIN-CONTAINING PROTEIN 11A"/>
    <property type="match status" value="1"/>
</dbReference>
<feature type="region of interest" description="Disordered" evidence="7">
    <location>
        <begin position="184"/>
        <end position="279"/>
    </location>
</feature>
<keyword evidence="3 6" id="KW-0863">Zinc-finger</keyword>
<evidence type="ECO:0000256" key="1">
    <source>
        <dbReference type="ARBA" id="ARBA00022723"/>
    </source>
</evidence>
<dbReference type="InterPro" id="IPR000571">
    <property type="entry name" value="Znf_CCCH"/>
</dbReference>
<keyword evidence="4 6" id="KW-0862">Zinc</keyword>
<keyword evidence="5" id="KW-0238">DNA-binding</keyword>
<evidence type="ECO:0000313" key="10">
    <source>
        <dbReference type="EMBL" id="KAJ6815204.1"/>
    </source>
</evidence>
<feature type="compositionally biased region" description="Basic and acidic residues" evidence="7">
    <location>
        <begin position="371"/>
        <end position="385"/>
    </location>
</feature>
<feature type="zinc finger region" description="C3H1-type" evidence="6">
    <location>
        <begin position="110"/>
        <end position="137"/>
    </location>
</feature>
<evidence type="ECO:0000256" key="5">
    <source>
        <dbReference type="ARBA" id="ARBA00023125"/>
    </source>
</evidence>
<keyword evidence="1 6" id="KW-0479">Metal-binding</keyword>
<gene>
    <name evidence="9" type="ORF">M6B38_135745</name>
    <name evidence="10" type="ORF">M6B38_135750</name>
</gene>
<feature type="compositionally biased region" description="Basic and acidic residues" evidence="7">
    <location>
        <begin position="252"/>
        <end position="265"/>
    </location>
</feature>
<dbReference type="FunFam" id="4.10.1000.10:FF:000021">
    <property type="entry name" value="Zinc finger CCCH domain-containing protein 17"/>
    <property type="match status" value="1"/>
</dbReference>
<comment type="caution">
    <text evidence="10">The sequence shown here is derived from an EMBL/GenBank/DDBJ whole genome shotgun (WGS) entry which is preliminary data.</text>
</comment>
<feature type="compositionally biased region" description="Basic and acidic residues" evidence="7">
    <location>
        <begin position="330"/>
        <end position="360"/>
    </location>
</feature>
<sequence length="748" mass="83329">MEPTSRPLTAADELVKRNTDCVYFLASPLTCKKGIECEFRHCEGARINPRDCWYWLNGNCMNPKCSFRHPPLDGLFENSGAPPEPVPPTLQAAAATQISKPPVSGAYNPNKQSVPCYYFQMGQCLKGDRCQFMHGPHPPGNLVAQQVNNGLNPVGNHNKQQVAKVSTSFTGTSQTVSWGLKECATQQNIPKPGTHKPVQVKSSNKAENVPNNDQPLNKALSPYSSEYEPPRSQPIVAPVSSDSTPSRPRNRQPVEEHHRNGREADEFLGESSPGFDVLVDDDIGDADYYNDEDFQRASVHGGENPGHSLNDFDYNRSAYEPLANFERDQFNRKGEYDRYSRGHDQNGRDHRRTSSERIMDRPLVPRRRAHRESSPHEMDGSDLRHRLLKQRRLNGSRTSVSPDRRGESRRRDDHYAAGRYHDRSSGRDWRHYPQENSVSARLQGRIKLPPRSSPDRSIESRSERDRDRYGGRLRARISPVRSVNHQGRPHEGIKKRPNEDITADGRSFGGRPNTRDNGDPLNFAGPKSLAELKGEKNSVSGQEQPTKSINEPLTAGYQASEASLPFEGPKSLSALKRKREGAPVSGWVSSSGDEHDIRDAEAVVASASASSPVSGTQPLVSSKAVEEVDFTASVAGDPKVTKEEEEEEEGLIRSEGEEVLYVGGQSSGEGAAHVVDDGRQVVDIEDQDLENYDIKDEDYGNEYEAVEGGEMKAEDEENTYLDEDMAYQEDEELDDEDDFAKKVGVFFS</sequence>
<dbReference type="Pfam" id="PF15663">
    <property type="entry name" value="zf-CCCH_3"/>
    <property type="match status" value="1"/>
</dbReference>
<evidence type="ECO:0000259" key="8">
    <source>
        <dbReference type="PROSITE" id="PS50103"/>
    </source>
</evidence>
<dbReference type="Pfam" id="PF00642">
    <property type="entry name" value="zf-CCCH"/>
    <property type="match status" value="1"/>
</dbReference>
<reference evidence="10" key="1">
    <citation type="journal article" date="2023" name="GigaByte">
        <title>Genome assembly of the bearded iris, Iris pallida Lam.</title>
        <authorList>
            <person name="Bruccoleri R.E."/>
            <person name="Oakeley E.J."/>
            <person name="Faust A.M.E."/>
            <person name="Altorfer M."/>
            <person name="Dessus-Babus S."/>
            <person name="Burckhardt D."/>
            <person name="Oertli M."/>
            <person name="Naumann U."/>
            <person name="Petersen F."/>
            <person name="Wong J."/>
        </authorList>
    </citation>
    <scope>NUCLEOTIDE SEQUENCE</scope>
    <source>
        <strain evidence="10">GSM-AAB239-AS_SAM_17_03QT</strain>
    </source>
</reference>
<dbReference type="Proteomes" id="UP001140949">
    <property type="component" value="Unassembled WGS sequence"/>
</dbReference>
<keyword evidence="2" id="KW-0677">Repeat</keyword>
<feature type="compositionally biased region" description="Polar residues" evidence="7">
    <location>
        <begin position="537"/>
        <end position="551"/>
    </location>
</feature>
<dbReference type="PROSITE" id="PS50103">
    <property type="entry name" value="ZF_C3H1"/>
    <property type="match status" value="3"/>
</dbReference>
<dbReference type="InterPro" id="IPR036855">
    <property type="entry name" value="Znf_CCCH_sf"/>
</dbReference>
<feature type="domain" description="C3H1-type" evidence="8">
    <location>
        <begin position="46"/>
        <end position="72"/>
    </location>
</feature>
<dbReference type="SUPFAM" id="SSF90229">
    <property type="entry name" value="CCCH zinc finger"/>
    <property type="match status" value="1"/>
</dbReference>
<dbReference type="EMBL" id="JANAVB010029216">
    <property type="protein sequence ID" value="KAJ6815204.1"/>
    <property type="molecule type" value="Genomic_DNA"/>
</dbReference>
<feature type="compositionally biased region" description="Low complexity" evidence="7">
    <location>
        <begin position="602"/>
        <end position="614"/>
    </location>
</feature>
<feature type="compositionally biased region" description="Basic and acidic residues" evidence="7">
    <location>
        <begin position="402"/>
        <end position="433"/>
    </location>
</feature>
<feature type="domain" description="C3H1-type" evidence="8">
    <location>
        <begin position="110"/>
        <end position="137"/>
    </location>
</feature>
<dbReference type="Gene3D" id="4.10.1000.10">
    <property type="entry name" value="Zinc finger, CCCH-type"/>
    <property type="match status" value="2"/>
</dbReference>
<evidence type="ECO:0000313" key="11">
    <source>
        <dbReference type="Proteomes" id="UP001140949"/>
    </source>
</evidence>
<feature type="domain" description="C3H1-type" evidence="8">
    <location>
        <begin position="16"/>
        <end position="44"/>
    </location>
</feature>
<dbReference type="GO" id="GO:0003729">
    <property type="term" value="F:mRNA binding"/>
    <property type="evidence" value="ECO:0007669"/>
    <property type="project" value="TreeGrafter"/>
</dbReference>
<keyword evidence="11" id="KW-1185">Reference proteome</keyword>
<feature type="compositionally biased region" description="Basic and acidic residues" evidence="7">
    <location>
        <begin position="488"/>
        <end position="499"/>
    </location>
</feature>
<evidence type="ECO:0000256" key="2">
    <source>
        <dbReference type="ARBA" id="ARBA00022737"/>
    </source>
</evidence>
<name>A0AAX6FFN4_IRIPA</name>
<dbReference type="GO" id="GO:0008270">
    <property type="term" value="F:zinc ion binding"/>
    <property type="evidence" value="ECO:0007669"/>
    <property type="project" value="UniProtKB-KW"/>
</dbReference>
<accession>A0AAX6FFN4</accession>
<evidence type="ECO:0000256" key="6">
    <source>
        <dbReference type="PROSITE-ProRule" id="PRU00723"/>
    </source>
</evidence>
<dbReference type="GO" id="GO:0003677">
    <property type="term" value="F:DNA binding"/>
    <property type="evidence" value="ECO:0007669"/>
    <property type="project" value="UniProtKB-KW"/>
</dbReference>
<organism evidence="10 11">
    <name type="scientific">Iris pallida</name>
    <name type="common">Sweet iris</name>
    <dbReference type="NCBI Taxonomy" id="29817"/>
    <lineage>
        <taxon>Eukaryota</taxon>
        <taxon>Viridiplantae</taxon>
        <taxon>Streptophyta</taxon>
        <taxon>Embryophyta</taxon>
        <taxon>Tracheophyta</taxon>
        <taxon>Spermatophyta</taxon>
        <taxon>Magnoliopsida</taxon>
        <taxon>Liliopsida</taxon>
        <taxon>Asparagales</taxon>
        <taxon>Iridaceae</taxon>
        <taxon>Iridoideae</taxon>
        <taxon>Irideae</taxon>
        <taxon>Iris</taxon>
    </lineage>
</organism>
<dbReference type="InterPro" id="IPR041686">
    <property type="entry name" value="Znf-CCCH_3"/>
</dbReference>
<reference evidence="10" key="2">
    <citation type="submission" date="2023-04" db="EMBL/GenBank/DDBJ databases">
        <authorList>
            <person name="Bruccoleri R.E."/>
            <person name="Oakeley E.J."/>
            <person name="Faust A.-M."/>
            <person name="Dessus-Babus S."/>
            <person name="Altorfer M."/>
            <person name="Burckhardt D."/>
            <person name="Oertli M."/>
            <person name="Naumann U."/>
            <person name="Petersen F."/>
            <person name="Wong J."/>
        </authorList>
    </citation>
    <scope>NUCLEOTIDE SEQUENCE</scope>
    <source>
        <strain evidence="10">GSM-AAB239-AS_SAM_17_03QT</strain>
        <tissue evidence="10">Leaf</tissue>
    </source>
</reference>
<feature type="region of interest" description="Disordered" evidence="7">
    <location>
        <begin position="330"/>
        <end position="622"/>
    </location>
</feature>
<dbReference type="EMBL" id="JANAVB010029216">
    <property type="protein sequence ID" value="KAJ6815203.1"/>
    <property type="molecule type" value="Genomic_DNA"/>
</dbReference>
<protein>
    <submittedName>
        <fullName evidence="10">Zinc finger CCCH domain-containing protein 32</fullName>
    </submittedName>
</protein>
<feature type="compositionally biased region" description="Polar residues" evidence="7">
    <location>
        <begin position="200"/>
        <end position="215"/>
    </location>
</feature>
<evidence type="ECO:0000256" key="3">
    <source>
        <dbReference type="ARBA" id="ARBA00022771"/>
    </source>
</evidence>
<feature type="zinc finger region" description="C3H1-type" evidence="6">
    <location>
        <begin position="16"/>
        <end position="44"/>
    </location>
</feature>